<dbReference type="PANTHER" id="PTHR11557:SF0">
    <property type="entry name" value="PORPHOBILINOGEN DEAMINASE"/>
    <property type="match status" value="1"/>
</dbReference>
<evidence type="ECO:0000313" key="11">
    <source>
        <dbReference type="EMBL" id="RTR19817.1"/>
    </source>
</evidence>
<proteinExistence type="inferred from homology"/>
<evidence type="ECO:0000259" key="9">
    <source>
        <dbReference type="Pfam" id="PF01379"/>
    </source>
</evidence>
<dbReference type="PIRSF" id="PIRSF001438">
    <property type="entry name" value="4pyrrol_synth_OHMeBilane_synth"/>
    <property type="match status" value="1"/>
</dbReference>
<evidence type="ECO:0000256" key="4">
    <source>
        <dbReference type="ARBA" id="ARBA00011245"/>
    </source>
</evidence>
<evidence type="ECO:0000256" key="5">
    <source>
        <dbReference type="ARBA" id="ARBA00022679"/>
    </source>
</evidence>
<protein>
    <recommendedName>
        <fullName evidence="8">Porphobilinogen deaminase</fullName>
        <shortName evidence="8">PBG</shortName>
        <ecNumber evidence="8">2.5.1.61</ecNumber>
    </recommendedName>
    <alternativeName>
        <fullName evidence="8">Hydroxymethylbilane synthase</fullName>
        <shortName evidence="8">HMBS</shortName>
    </alternativeName>
    <alternativeName>
        <fullName evidence="8">Pre-uroporphyrinogen synthase</fullName>
    </alternativeName>
</protein>
<dbReference type="InterPro" id="IPR022419">
    <property type="entry name" value="Porphobilin_deaminase_cofac_BS"/>
</dbReference>
<dbReference type="OrthoDB" id="9810298at2"/>
<evidence type="ECO:0000256" key="1">
    <source>
        <dbReference type="ARBA" id="ARBA00002869"/>
    </source>
</evidence>
<dbReference type="InterPro" id="IPR022418">
    <property type="entry name" value="Porphobilinogen_deaminase_C"/>
</dbReference>
<organism evidence="11 12">
    <name type="scientific">Azospirillum griseum</name>
    <dbReference type="NCBI Taxonomy" id="2496639"/>
    <lineage>
        <taxon>Bacteria</taxon>
        <taxon>Pseudomonadati</taxon>
        <taxon>Pseudomonadota</taxon>
        <taxon>Alphaproteobacteria</taxon>
        <taxon>Rhodospirillales</taxon>
        <taxon>Azospirillaceae</taxon>
        <taxon>Azospirillum</taxon>
    </lineage>
</organism>
<comment type="catalytic activity">
    <reaction evidence="7 8">
        <text>4 porphobilinogen + H2O = hydroxymethylbilane + 4 NH4(+)</text>
        <dbReference type="Rhea" id="RHEA:13185"/>
        <dbReference type="ChEBI" id="CHEBI:15377"/>
        <dbReference type="ChEBI" id="CHEBI:28938"/>
        <dbReference type="ChEBI" id="CHEBI:57845"/>
        <dbReference type="ChEBI" id="CHEBI:58126"/>
        <dbReference type="EC" id="2.5.1.61"/>
    </reaction>
</comment>
<dbReference type="NCBIfam" id="TIGR00212">
    <property type="entry name" value="hemC"/>
    <property type="match status" value="1"/>
</dbReference>
<evidence type="ECO:0000256" key="8">
    <source>
        <dbReference type="HAMAP-Rule" id="MF_00260"/>
    </source>
</evidence>
<dbReference type="GO" id="GO:0004418">
    <property type="term" value="F:hydroxymethylbilane synthase activity"/>
    <property type="evidence" value="ECO:0007669"/>
    <property type="project" value="UniProtKB-UniRule"/>
</dbReference>
<dbReference type="PROSITE" id="PS00533">
    <property type="entry name" value="PORPHOBILINOGEN_DEAM"/>
    <property type="match status" value="1"/>
</dbReference>
<evidence type="ECO:0000256" key="6">
    <source>
        <dbReference type="ARBA" id="ARBA00023244"/>
    </source>
</evidence>
<dbReference type="PRINTS" id="PR00151">
    <property type="entry name" value="PORPHBDMNASE"/>
</dbReference>
<comment type="function">
    <text evidence="1 8">Tetrapolymerization of the monopyrrole PBG into the hydroxymethylbilane pre-uroporphyrinogen in several discrete steps.</text>
</comment>
<dbReference type="InterPro" id="IPR036803">
    <property type="entry name" value="Porphobilinogen_deaminase_C_sf"/>
</dbReference>
<dbReference type="SUPFAM" id="SSF54782">
    <property type="entry name" value="Porphobilinogen deaminase (hydroxymethylbilane synthase), C-terminal domain"/>
    <property type="match status" value="1"/>
</dbReference>
<evidence type="ECO:0000259" key="10">
    <source>
        <dbReference type="Pfam" id="PF03900"/>
    </source>
</evidence>
<evidence type="ECO:0000256" key="3">
    <source>
        <dbReference type="ARBA" id="ARBA00005638"/>
    </source>
</evidence>
<evidence type="ECO:0000313" key="12">
    <source>
        <dbReference type="Proteomes" id="UP000277007"/>
    </source>
</evidence>
<name>A0A431VHV0_9PROT</name>
<comment type="subunit">
    <text evidence="4 8">Monomer.</text>
</comment>
<dbReference type="EC" id="2.5.1.61" evidence="8"/>
<comment type="cofactor">
    <cofactor evidence="8">
        <name>dipyrromethane</name>
        <dbReference type="ChEBI" id="CHEBI:60342"/>
    </cofactor>
    <text evidence="8">Binds 1 dipyrromethane group covalently.</text>
</comment>
<dbReference type="InterPro" id="IPR000860">
    <property type="entry name" value="HemC"/>
</dbReference>
<dbReference type="Gene3D" id="3.40.190.10">
    <property type="entry name" value="Periplasmic binding protein-like II"/>
    <property type="match status" value="2"/>
</dbReference>
<evidence type="ECO:0000256" key="7">
    <source>
        <dbReference type="ARBA" id="ARBA00048169"/>
    </source>
</evidence>
<keyword evidence="6 8" id="KW-0627">Porphyrin biosynthesis</keyword>
<dbReference type="Pfam" id="PF01379">
    <property type="entry name" value="Porphobil_deam"/>
    <property type="match status" value="1"/>
</dbReference>
<feature type="domain" description="Porphobilinogen deaminase C-terminal" evidence="10">
    <location>
        <begin position="231"/>
        <end position="300"/>
    </location>
</feature>
<dbReference type="GO" id="GO:0006782">
    <property type="term" value="P:protoporphyrinogen IX biosynthetic process"/>
    <property type="evidence" value="ECO:0007669"/>
    <property type="project" value="UniProtKB-UniRule"/>
</dbReference>
<accession>A0A431VHV0</accession>
<dbReference type="EMBL" id="RXMA01000010">
    <property type="protein sequence ID" value="RTR19817.1"/>
    <property type="molecule type" value="Genomic_DNA"/>
</dbReference>
<dbReference type="Pfam" id="PF03900">
    <property type="entry name" value="Porphobil_deamC"/>
    <property type="match status" value="1"/>
</dbReference>
<reference evidence="11 12" key="1">
    <citation type="submission" date="2018-12" db="EMBL/GenBank/DDBJ databases">
        <authorList>
            <person name="Yang Y."/>
        </authorList>
    </citation>
    <scope>NUCLEOTIDE SEQUENCE [LARGE SCALE GENOMIC DNA]</scope>
    <source>
        <strain evidence="11 12">L-25-5w-1</strain>
    </source>
</reference>
<dbReference type="FunFam" id="3.40.190.10:FF:000005">
    <property type="entry name" value="Porphobilinogen deaminase"/>
    <property type="match status" value="1"/>
</dbReference>
<dbReference type="InterPro" id="IPR022417">
    <property type="entry name" value="Porphobilin_deaminase_N"/>
</dbReference>
<dbReference type="HAMAP" id="MF_00260">
    <property type="entry name" value="Porphobil_deam"/>
    <property type="match status" value="1"/>
</dbReference>
<dbReference type="RefSeq" id="WP_126615664.1">
    <property type="nucleotide sequence ID" value="NZ_JBHUCY010000043.1"/>
</dbReference>
<dbReference type="FunFam" id="3.40.190.10:FF:000004">
    <property type="entry name" value="Porphobilinogen deaminase"/>
    <property type="match status" value="1"/>
</dbReference>
<evidence type="ECO:0000256" key="2">
    <source>
        <dbReference type="ARBA" id="ARBA00004735"/>
    </source>
</evidence>
<dbReference type="UniPathway" id="UPA00251">
    <property type="reaction ID" value="UER00319"/>
</dbReference>
<comment type="pathway">
    <text evidence="2">Porphyrin-containing compound metabolism; protoporphyrin-IX biosynthesis; coproporphyrinogen-III from 5-aminolevulinate: step 2/4.</text>
</comment>
<comment type="similarity">
    <text evidence="3 8">Belongs to the HMBS family.</text>
</comment>
<dbReference type="Gene3D" id="3.30.160.40">
    <property type="entry name" value="Porphobilinogen deaminase, C-terminal domain"/>
    <property type="match status" value="1"/>
</dbReference>
<dbReference type="GO" id="GO:0005737">
    <property type="term" value="C:cytoplasm"/>
    <property type="evidence" value="ECO:0007669"/>
    <property type="project" value="UniProtKB-UniRule"/>
</dbReference>
<comment type="miscellaneous">
    <text evidence="8">The porphobilinogen subunits are added to the dipyrromethane group.</text>
</comment>
<gene>
    <name evidence="8" type="primary">hemC</name>
    <name evidence="11" type="ORF">EJ903_12505</name>
</gene>
<feature type="modified residue" description="S-(dipyrrolylmethanemethyl)cysteine" evidence="8">
    <location>
        <position position="247"/>
    </location>
</feature>
<dbReference type="Proteomes" id="UP000277007">
    <property type="component" value="Unassembled WGS sequence"/>
</dbReference>
<keyword evidence="5 8" id="KW-0808">Transferase</keyword>
<dbReference type="SUPFAM" id="SSF53850">
    <property type="entry name" value="Periplasmic binding protein-like II"/>
    <property type="match status" value="1"/>
</dbReference>
<dbReference type="AlphaFoldDB" id="A0A431VHV0"/>
<comment type="caution">
    <text evidence="11">The sequence shown here is derived from an EMBL/GenBank/DDBJ whole genome shotgun (WGS) entry which is preliminary data.</text>
</comment>
<sequence>MTTTQPLRIGTRGSPLALAQAHETRDRLIAAHPHLAAPGAIEIVILKTTGDRIQDRTLAEAGGKGLFTKELEEALFDGRADLAVHSMKDVPTQLPDGLEIATLLPREDPRDAFFSRTGCALADLPPGAVVGTAGLRRQAQVLELRPDLTIFPLRGNVQTRLSKLDAGEVDATLLALAGLRRLGLTDRITTILEPDTMLPAVAQGAIGIEIRSADDATRALIAPLNCAATATRVTAERALLAALDGSCRTPIAALATLDGEALSLRVKVLSNDGRRVFHAARSGTAGDAATMGADAGAEIKAQLPADFFTTP</sequence>
<keyword evidence="12" id="KW-1185">Reference proteome</keyword>
<dbReference type="PANTHER" id="PTHR11557">
    <property type="entry name" value="PORPHOBILINOGEN DEAMINASE"/>
    <property type="match status" value="1"/>
</dbReference>
<feature type="domain" description="Porphobilinogen deaminase N-terminal" evidence="9">
    <location>
        <begin position="7"/>
        <end position="218"/>
    </location>
</feature>